<dbReference type="PROSITE" id="PS51257">
    <property type="entry name" value="PROKAR_LIPOPROTEIN"/>
    <property type="match status" value="1"/>
</dbReference>
<geneLocation type="plasmid" evidence="1">
    <name>pVPH1</name>
</geneLocation>
<dbReference type="EMBL" id="KP688397">
    <property type="protein sequence ID" value="AJP18345.1"/>
    <property type="molecule type" value="Genomic_DNA"/>
</dbReference>
<sequence>MGNNWKIYNLASVLSACKGLFAFYTENTEYPNQGVVSSYRSVEMDAKELLVYMKQAELQAELVVEAGQQLDRAIKQLHDWSEDWDCQRRACEDMYDAVHLILIHSYQLSRIFWPAKCCGELGLDLCHRAMALRSEINLPDLNHPLRNEALWRHADELDHSVRDNTALRRYQAHHLTGFNQVITWMDNEAMFCWLEPASKTFVFHAEEFALAQLLDAVHQVQQDIQNFLNKQHQSNLKVAKAGVHHYEKQWGAFKIRQDRSCPQLCCYDYLSNLINP</sequence>
<name>A0A0C5H1G9_VIBPH</name>
<accession>A0A0C5H1G9</accession>
<reference evidence="1" key="1">
    <citation type="journal article" date="2015" name="Antimicrob. Agents Chemother.">
        <title>Complete nucleotide sequence of a conjugative plasmid carrying bla(PER-1).</title>
        <authorList>
            <person name="Li R."/>
            <person name="Wong M.H."/>
            <person name="Zhou Y."/>
            <person name="Chan E.W."/>
            <person name="Chen S."/>
        </authorList>
    </citation>
    <scope>NUCLEOTIDE SEQUENCE</scope>
    <source>
        <strain evidence="1">V36</strain>
        <plasmid evidence="1">pVPH1</plasmid>
    </source>
</reference>
<evidence type="ECO:0000313" key="1">
    <source>
        <dbReference type="EMBL" id="AJP18345.1"/>
    </source>
</evidence>
<proteinExistence type="predicted"/>
<organism evidence="1">
    <name type="scientific">Vibrio parahaemolyticus</name>
    <dbReference type="NCBI Taxonomy" id="670"/>
    <lineage>
        <taxon>Bacteria</taxon>
        <taxon>Pseudomonadati</taxon>
        <taxon>Pseudomonadota</taxon>
        <taxon>Gammaproteobacteria</taxon>
        <taxon>Vibrionales</taxon>
        <taxon>Vibrionaceae</taxon>
        <taxon>Vibrio</taxon>
    </lineage>
</organism>
<gene>
    <name evidence="1" type="ORF">pVPH1_0172</name>
</gene>
<dbReference type="AlphaFoldDB" id="A0A0C5H1G9"/>
<protein>
    <submittedName>
        <fullName evidence="1">Uncharacterized protein</fullName>
    </submittedName>
</protein>
<keyword evidence="1" id="KW-0614">Plasmid</keyword>